<keyword evidence="2" id="KW-0813">Transport</keyword>
<dbReference type="PROSITE" id="PS00211">
    <property type="entry name" value="ABC_TRANSPORTER_1"/>
    <property type="match status" value="1"/>
</dbReference>
<feature type="domain" description="ABC transporter" evidence="6">
    <location>
        <begin position="4"/>
        <end position="237"/>
    </location>
</feature>
<dbReference type="InterPro" id="IPR003439">
    <property type="entry name" value="ABC_transporter-like_ATP-bd"/>
</dbReference>
<protein>
    <submittedName>
        <fullName evidence="7">Branched-chain amino acid transport system ATP-binding protein</fullName>
    </submittedName>
</protein>
<evidence type="ECO:0000256" key="1">
    <source>
        <dbReference type="ARBA" id="ARBA00005417"/>
    </source>
</evidence>
<evidence type="ECO:0000256" key="3">
    <source>
        <dbReference type="ARBA" id="ARBA00022741"/>
    </source>
</evidence>
<dbReference type="EMBL" id="JAUSVX010000003">
    <property type="protein sequence ID" value="MDQ0469430.1"/>
    <property type="molecule type" value="Genomic_DNA"/>
</dbReference>
<name>A0ABU0J590_9HYPH</name>
<evidence type="ECO:0000259" key="6">
    <source>
        <dbReference type="PROSITE" id="PS50893"/>
    </source>
</evidence>
<keyword evidence="3" id="KW-0547">Nucleotide-binding</keyword>
<dbReference type="InterPro" id="IPR027417">
    <property type="entry name" value="P-loop_NTPase"/>
</dbReference>
<keyword evidence="8" id="KW-1185">Reference proteome</keyword>
<dbReference type="PANTHER" id="PTHR43820">
    <property type="entry name" value="HIGH-AFFINITY BRANCHED-CHAIN AMINO ACID TRANSPORT ATP-BINDING PROTEIN LIVF"/>
    <property type="match status" value="1"/>
</dbReference>
<dbReference type="InterPro" id="IPR017871">
    <property type="entry name" value="ABC_transporter-like_CS"/>
</dbReference>
<dbReference type="Proteomes" id="UP001242480">
    <property type="component" value="Unassembled WGS sequence"/>
</dbReference>
<evidence type="ECO:0000256" key="5">
    <source>
        <dbReference type="ARBA" id="ARBA00022970"/>
    </source>
</evidence>
<dbReference type="Gene3D" id="3.40.50.300">
    <property type="entry name" value="P-loop containing nucleotide triphosphate hydrolases"/>
    <property type="match status" value="1"/>
</dbReference>
<evidence type="ECO:0000256" key="2">
    <source>
        <dbReference type="ARBA" id="ARBA00022448"/>
    </source>
</evidence>
<evidence type="ECO:0000256" key="4">
    <source>
        <dbReference type="ARBA" id="ARBA00022840"/>
    </source>
</evidence>
<evidence type="ECO:0000313" key="7">
    <source>
        <dbReference type="EMBL" id="MDQ0469430.1"/>
    </source>
</evidence>
<accession>A0ABU0J590</accession>
<proteinExistence type="inferred from homology"/>
<comment type="caution">
    <text evidence="7">The sequence shown here is derived from an EMBL/GenBank/DDBJ whole genome shotgun (WGS) entry which is preliminary data.</text>
</comment>
<keyword evidence="5" id="KW-0029">Amino-acid transport</keyword>
<dbReference type="SUPFAM" id="SSF52540">
    <property type="entry name" value="P-loop containing nucleoside triphosphate hydrolases"/>
    <property type="match status" value="1"/>
</dbReference>
<dbReference type="SMART" id="SM00382">
    <property type="entry name" value="AAA"/>
    <property type="match status" value="1"/>
</dbReference>
<dbReference type="InterPro" id="IPR052156">
    <property type="entry name" value="BCAA_Transport_ATP-bd_LivF"/>
</dbReference>
<dbReference type="RefSeq" id="WP_307272146.1">
    <property type="nucleotide sequence ID" value="NZ_JAUSVX010000003.1"/>
</dbReference>
<organism evidence="7 8">
    <name type="scientific">Labrys wisconsinensis</name>
    <dbReference type="NCBI Taxonomy" id="425677"/>
    <lineage>
        <taxon>Bacteria</taxon>
        <taxon>Pseudomonadati</taxon>
        <taxon>Pseudomonadota</taxon>
        <taxon>Alphaproteobacteria</taxon>
        <taxon>Hyphomicrobiales</taxon>
        <taxon>Xanthobacteraceae</taxon>
        <taxon>Labrys</taxon>
    </lineage>
</organism>
<dbReference type="InterPro" id="IPR003593">
    <property type="entry name" value="AAA+_ATPase"/>
</dbReference>
<sequence>MSLIAVDGVDTAYGAVNVNRDVSLSVGEGEVATILGPNGAGKTTLLRAICGALRPTRGRILVDGRDMTGQPPDRLAAAGIVMVPEGRRIFADLTVEENLRLGAYVRRDQSAVAADIERMQAYFRILAEKRGAKGGTLSGGQQQMLAIARGLMARPRLLLLDEPSLGLSPLMVKEVQAVIADVRRNFGAAVLLVEQNASLAFAVAQRGYLMQSGRIVAADTIEALRHSRLMRELYLGEGQGAAPAP</sequence>
<gene>
    <name evidence="7" type="ORF">QO011_002441</name>
</gene>
<dbReference type="PROSITE" id="PS50893">
    <property type="entry name" value="ABC_TRANSPORTER_2"/>
    <property type="match status" value="1"/>
</dbReference>
<reference evidence="7 8" key="1">
    <citation type="submission" date="2023-07" db="EMBL/GenBank/DDBJ databases">
        <title>Genomic Encyclopedia of Type Strains, Phase IV (KMG-IV): sequencing the most valuable type-strain genomes for metagenomic binning, comparative biology and taxonomic classification.</title>
        <authorList>
            <person name="Goeker M."/>
        </authorList>
    </citation>
    <scope>NUCLEOTIDE SEQUENCE [LARGE SCALE GENOMIC DNA]</scope>
    <source>
        <strain evidence="7 8">DSM 19619</strain>
    </source>
</reference>
<evidence type="ECO:0000313" key="8">
    <source>
        <dbReference type="Proteomes" id="UP001242480"/>
    </source>
</evidence>
<dbReference type="PANTHER" id="PTHR43820:SF4">
    <property type="entry name" value="HIGH-AFFINITY BRANCHED-CHAIN AMINO ACID TRANSPORT ATP-BINDING PROTEIN LIVF"/>
    <property type="match status" value="1"/>
</dbReference>
<dbReference type="GO" id="GO:0005524">
    <property type="term" value="F:ATP binding"/>
    <property type="evidence" value="ECO:0007669"/>
    <property type="project" value="UniProtKB-KW"/>
</dbReference>
<keyword evidence="4 7" id="KW-0067">ATP-binding</keyword>
<dbReference type="Pfam" id="PF00005">
    <property type="entry name" value="ABC_tran"/>
    <property type="match status" value="1"/>
</dbReference>
<comment type="similarity">
    <text evidence="1">Belongs to the ABC transporter superfamily.</text>
</comment>
<dbReference type="CDD" id="cd03224">
    <property type="entry name" value="ABC_TM1139_LivF_branched"/>
    <property type="match status" value="1"/>
</dbReference>